<organism evidence="2 3">
    <name type="scientific">Heterorhabditis bacteriophora</name>
    <name type="common">Entomopathogenic nematode worm</name>
    <dbReference type="NCBI Taxonomy" id="37862"/>
    <lineage>
        <taxon>Eukaryota</taxon>
        <taxon>Metazoa</taxon>
        <taxon>Ecdysozoa</taxon>
        <taxon>Nematoda</taxon>
        <taxon>Chromadorea</taxon>
        <taxon>Rhabditida</taxon>
        <taxon>Rhabditina</taxon>
        <taxon>Rhabditomorpha</taxon>
        <taxon>Strongyloidea</taxon>
        <taxon>Heterorhabditidae</taxon>
        <taxon>Heterorhabditis</taxon>
    </lineage>
</organism>
<protein>
    <submittedName>
        <fullName evidence="3">Poly(ADP-ribose) glycohydrolase</fullName>
    </submittedName>
</protein>
<name>A0A1I7X4R8_HETBA</name>
<sequence length="328" mass="37065">MSSEESDDIDSIIPEIALSAALNGKEQRLIRKRRKPADLVINIDEDDGPKFGPVSAVVQEVQSDFDEEDMSETVKLSKNIQKARRKSIVNYFPQIKNKDKNGTTLKNFMSHEKNSTDDSLTIDVNEDEVKQTAELYIEDVTDQSATNIKTSYHLTISFQKECIEKGAMIGAEREVFNEVEGHEVEDHYVKLKEHYMEEPQVNWSVPYAMIEKALRTLSNNEAYNIHAVVTTIQECAPWVEDCSALVSFSENLSESDRSELLRTMTGIANLALRAKHLINAPLQILKRGSCRTVTLSQEQCACLLANAFFCTYRKESFGFNAFNMAGFV</sequence>
<dbReference type="GO" id="GO:1990966">
    <property type="term" value="P:ATP generation from poly-ADP-D-ribose"/>
    <property type="evidence" value="ECO:0007669"/>
    <property type="project" value="TreeGrafter"/>
</dbReference>
<evidence type="ECO:0000313" key="2">
    <source>
        <dbReference type="Proteomes" id="UP000095283"/>
    </source>
</evidence>
<dbReference type="GO" id="GO:0009225">
    <property type="term" value="P:nucleotide-sugar metabolic process"/>
    <property type="evidence" value="ECO:0007669"/>
    <property type="project" value="TreeGrafter"/>
</dbReference>
<dbReference type="InterPro" id="IPR048362">
    <property type="entry name" value="PARG_helical"/>
</dbReference>
<dbReference type="GO" id="GO:0005634">
    <property type="term" value="C:nucleus"/>
    <property type="evidence" value="ECO:0007669"/>
    <property type="project" value="TreeGrafter"/>
</dbReference>
<dbReference type="GO" id="GO:0005975">
    <property type="term" value="P:carbohydrate metabolic process"/>
    <property type="evidence" value="ECO:0007669"/>
    <property type="project" value="InterPro"/>
</dbReference>
<dbReference type="GO" id="GO:0006282">
    <property type="term" value="P:regulation of DNA repair"/>
    <property type="evidence" value="ECO:0007669"/>
    <property type="project" value="InterPro"/>
</dbReference>
<accession>A0A1I7X4R8</accession>
<dbReference type="PANTHER" id="PTHR12837">
    <property type="entry name" value="POLY ADP-RIBOSE GLYCOHYDROLASE"/>
    <property type="match status" value="1"/>
</dbReference>
<evidence type="ECO:0000259" key="1">
    <source>
        <dbReference type="Pfam" id="PF20811"/>
    </source>
</evidence>
<dbReference type="GO" id="GO:0005737">
    <property type="term" value="C:cytoplasm"/>
    <property type="evidence" value="ECO:0007669"/>
    <property type="project" value="TreeGrafter"/>
</dbReference>
<dbReference type="WBParaSite" id="Hba_12415">
    <property type="protein sequence ID" value="Hba_12415"/>
    <property type="gene ID" value="Hba_12415"/>
</dbReference>
<dbReference type="InterPro" id="IPR007724">
    <property type="entry name" value="Poly_GlycHdrlase"/>
</dbReference>
<reference evidence="3" key="1">
    <citation type="submission" date="2016-11" db="UniProtKB">
        <authorList>
            <consortium name="WormBaseParasite"/>
        </authorList>
    </citation>
    <scope>IDENTIFICATION</scope>
</reference>
<keyword evidence="2" id="KW-1185">Reference proteome</keyword>
<dbReference type="PANTHER" id="PTHR12837:SF15">
    <property type="entry name" value="POLY(ADP-RIBOSE) GLYCOHYDROLASE"/>
    <property type="match status" value="1"/>
</dbReference>
<dbReference type="Pfam" id="PF20811">
    <property type="entry name" value="PARG_cat_N"/>
    <property type="match status" value="1"/>
</dbReference>
<evidence type="ECO:0000313" key="3">
    <source>
        <dbReference type="WBParaSite" id="Hba_12415"/>
    </source>
</evidence>
<feature type="domain" description="PARG helical" evidence="1">
    <location>
        <begin position="262"/>
        <end position="316"/>
    </location>
</feature>
<dbReference type="Proteomes" id="UP000095283">
    <property type="component" value="Unplaced"/>
</dbReference>
<dbReference type="GO" id="GO:0004649">
    <property type="term" value="F:poly(ADP-ribose) glycohydrolase activity"/>
    <property type="evidence" value="ECO:0007669"/>
    <property type="project" value="InterPro"/>
</dbReference>
<dbReference type="AlphaFoldDB" id="A0A1I7X4R8"/>
<proteinExistence type="predicted"/>